<keyword evidence="3" id="KW-1185">Reference proteome</keyword>
<feature type="compositionally biased region" description="Polar residues" evidence="1">
    <location>
        <begin position="34"/>
        <end position="49"/>
    </location>
</feature>
<dbReference type="Proteomes" id="UP000799776">
    <property type="component" value="Unassembled WGS sequence"/>
</dbReference>
<reference evidence="2" key="1">
    <citation type="journal article" date="2020" name="Stud. Mycol.">
        <title>101 Dothideomycetes genomes: a test case for predicting lifestyles and emergence of pathogens.</title>
        <authorList>
            <person name="Haridas S."/>
            <person name="Albert R."/>
            <person name="Binder M."/>
            <person name="Bloem J."/>
            <person name="Labutti K."/>
            <person name="Salamov A."/>
            <person name="Andreopoulos B."/>
            <person name="Baker S."/>
            <person name="Barry K."/>
            <person name="Bills G."/>
            <person name="Bluhm B."/>
            <person name="Cannon C."/>
            <person name="Castanera R."/>
            <person name="Culley D."/>
            <person name="Daum C."/>
            <person name="Ezra D."/>
            <person name="Gonzalez J."/>
            <person name="Henrissat B."/>
            <person name="Kuo A."/>
            <person name="Liang C."/>
            <person name="Lipzen A."/>
            <person name="Lutzoni F."/>
            <person name="Magnuson J."/>
            <person name="Mondo S."/>
            <person name="Nolan M."/>
            <person name="Ohm R."/>
            <person name="Pangilinan J."/>
            <person name="Park H.-J."/>
            <person name="Ramirez L."/>
            <person name="Alfaro M."/>
            <person name="Sun H."/>
            <person name="Tritt A."/>
            <person name="Yoshinaga Y."/>
            <person name="Zwiers L.-H."/>
            <person name="Turgeon B."/>
            <person name="Goodwin S."/>
            <person name="Spatafora J."/>
            <person name="Crous P."/>
            <person name="Grigoriev I."/>
        </authorList>
    </citation>
    <scope>NUCLEOTIDE SEQUENCE</scope>
    <source>
        <strain evidence="2">CBS 121410</strain>
    </source>
</reference>
<feature type="compositionally biased region" description="Polar residues" evidence="1">
    <location>
        <begin position="61"/>
        <end position="78"/>
    </location>
</feature>
<proteinExistence type="predicted"/>
<dbReference type="AlphaFoldDB" id="A0A9P4HMV6"/>
<protein>
    <submittedName>
        <fullName evidence="2">Uncharacterized protein</fullName>
    </submittedName>
</protein>
<evidence type="ECO:0000313" key="3">
    <source>
        <dbReference type="Proteomes" id="UP000799776"/>
    </source>
</evidence>
<evidence type="ECO:0000313" key="2">
    <source>
        <dbReference type="EMBL" id="KAF2083186.1"/>
    </source>
</evidence>
<sequence>DADNKDELEESDGDEQDELEESDNKDELEAHPQPSASTEDSGSEQNVENPPSDRLAYPASASESDSLPEQRSSSSGSS</sequence>
<comment type="caution">
    <text evidence="2">The sequence shown here is derived from an EMBL/GenBank/DDBJ whole genome shotgun (WGS) entry which is preliminary data.</text>
</comment>
<organism evidence="2 3">
    <name type="scientific">Saccharata proteae CBS 121410</name>
    <dbReference type="NCBI Taxonomy" id="1314787"/>
    <lineage>
        <taxon>Eukaryota</taxon>
        <taxon>Fungi</taxon>
        <taxon>Dikarya</taxon>
        <taxon>Ascomycota</taxon>
        <taxon>Pezizomycotina</taxon>
        <taxon>Dothideomycetes</taxon>
        <taxon>Dothideomycetes incertae sedis</taxon>
        <taxon>Botryosphaeriales</taxon>
        <taxon>Saccharataceae</taxon>
        <taxon>Saccharata</taxon>
    </lineage>
</organism>
<feature type="compositionally biased region" description="Acidic residues" evidence="1">
    <location>
        <begin position="1"/>
        <end position="24"/>
    </location>
</feature>
<gene>
    <name evidence="2" type="ORF">K490DRAFT_70061</name>
</gene>
<name>A0A9P4HMV6_9PEZI</name>
<feature type="region of interest" description="Disordered" evidence="1">
    <location>
        <begin position="1"/>
        <end position="78"/>
    </location>
</feature>
<dbReference type="EMBL" id="ML978838">
    <property type="protein sequence ID" value="KAF2083186.1"/>
    <property type="molecule type" value="Genomic_DNA"/>
</dbReference>
<accession>A0A9P4HMV6</accession>
<evidence type="ECO:0000256" key="1">
    <source>
        <dbReference type="SAM" id="MobiDB-lite"/>
    </source>
</evidence>
<feature type="non-terminal residue" evidence="2">
    <location>
        <position position="1"/>
    </location>
</feature>